<dbReference type="GO" id="GO:0010520">
    <property type="term" value="P:regulation of reciprocal meiotic recombination"/>
    <property type="evidence" value="ECO:0007669"/>
    <property type="project" value="EnsemblFungi"/>
</dbReference>
<dbReference type="InterPro" id="IPR007526">
    <property type="entry name" value="SWIRM"/>
</dbReference>
<evidence type="ECO:0000259" key="11">
    <source>
        <dbReference type="PROSITE" id="PS50135"/>
    </source>
</evidence>
<dbReference type="GO" id="GO:0008270">
    <property type="term" value="F:zinc ion binding"/>
    <property type="evidence" value="ECO:0007669"/>
    <property type="project" value="UniProtKB-KW"/>
</dbReference>
<organism evidence="14 15">
    <name type="scientific">Eremothecium cymbalariae (strain CBS 270.75 / DBVPG 7215 / KCTC 17166 / NRRL Y-17582)</name>
    <name type="common">Yeast</name>
    <dbReference type="NCBI Taxonomy" id="931890"/>
    <lineage>
        <taxon>Eukaryota</taxon>
        <taxon>Fungi</taxon>
        <taxon>Dikarya</taxon>
        <taxon>Ascomycota</taxon>
        <taxon>Saccharomycotina</taxon>
        <taxon>Saccharomycetes</taxon>
        <taxon>Saccharomycetales</taxon>
        <taxon>Saccharomycetaceae</taxon>
        <taxon>Eremothecium</taxon>
    </lineage>
</organism>
<dbReference type="InterPro" id="IPR009057">
    <property type="entry name" value="Homeodomain-like_sf"/>
</dbReference>
<dbReference type="Gene3D" id="1.10.10.60">
    <property type="entry name" value="Homeodomain-like"/>
    <property type="match status" value="1"/>
</dbReference>
<dbReference type="CDD" id="cd02335">
    <property type="entry name" value="ZZ_ADA2"/>
    <property type="match status" value="1"/>
</dbReference>
<dbReference type="PROSITE" id="PS51293">
    <property type="entry name" value="SANT"/>
    <property type="match status" value="1"/>
</dbReference>
<dbReference type="FunFam" id="1.10.10.60:FF:000115">
    <property type="entry name" value="Transcriptional adapter 2"/>
    <property type="match status" value="1"/>
</dbReference>
<evidence type="ECO:0000256" key="8">
    <source>
        <dbReference type="PIRNR" id="PIRNR025024"/>
    </source>
</evidence>
<evidence type="ECO:0000256" key="4">
    <source>
        <dbReference type="ARBA" id="ARBA00022833"/>
    </source>
</evidence>
<dbReference type="InterPro" id="IPR041983">
    <property type="entry name" value="ADA2-like_ZZ"/>
</dbReference>
<dbReference type="GO" id="GO:0046695">
    <property type="term" value="C:SLIK (SAGA-like) complex"/>
    <property type="evidence" value="ECO:0007669"/>
    <property type="project" value="EnsemblFungi"/>
</dbReference>
<dbReference type="SUPFAM" id="SSF57850">
    <property type="entry name" value="RING/U-box"/>
    <property type="match status" value="1"/>
</dbReference>
<evidence type="ECO:0000259" key="10">
    <source>
        <dbReference type="PROSITE" id="PS50090"/>
    </source>
</evidence>
<name>G8JT25_ERECY</name>
<dbReference type="GO" id="GO:0000781">
    <property type="term" value="C:chromosome, telomeric region"/>
    <property type="evidence" value="ECO:0007669"/>
    <property type="project" value="GOC"/>
</dbReference>
<dbReference type="InterPro" id="IPR001005">
    <property type="entry name" value="SANT/Myb"/>
</dbReference>
<reference evidence="15" key="1">
    <citation type="journal article" date="2012" name="G3 (Bethesda)">
        <title>Pichia sorbitophila, an interspecies yeast hybrid reveals early steps of genome resolution following polyploidization.</title>
        <authorList>
            <person name="Leh Louis V."/>
            <person name="Despons L."/>
            <person name="Friedrich A."/>
            <person name="Martin T."/>
            <person name="Durrens P."/>
            <person name="Casaregola S."/>
            <person name="Neuveglise C."/>
            <person name="Fairhead C."/>
            <person name="Marck C."/>
            <person name="Cruz J.A."/>
            <person name="Straub M.L."/>
            <person name="Kugler V."/>
            <person name="Sacerdot C."/>
            <person name="Uzunov Z."/>
            <person name="Thierry A."/>
            <person name="Weiss S."/>
            <person name="Bleykasten C."/>
            <person name="De Montigny J."/>
            <person name="Jacques N."/>
            <person name="Jung P."/>
            <person name="Lemaire M."/>
            <person name="Mallet S."/>
            <person name="Morel G."/>
            <person name="Richard G.F."/>
            <person name="Sarkar A."/>
            <person name="Savel G."/>
            <person name="Schacherer J."/>
            <person name="Seret M.L."/>
            <person name="Talla E."/>
            <person name="Samson G."/>
            <person name="Jubin C."/>
            <person name="Poulain J."/>
            <person name="Vacherie B."/>
            <person name="Barbe V."/>
            <person name="Pelletier E."/>
            <person name="Sherman D.J."/>
            <person name="Westhof E."/>
            <person name="Weissenbach J."/>
            <person name="Baret P.V."/>
            <person name="Wincker P."/>
            <person name="Gaillardin C."/>
            <person name="Dujon B."/>
            <person name="Souciet J.L."/>
        </authorList>
    </citation>
    <scope>NUCLEOTIDE SEQUENCE [LARGE SCALE GENOMIC DNA]</scope>
    <source>
        <strain evidence="15">CBS 270.75 / DBVPG 7215 / KCTC 17166 / NRRL Y-17582</strain>
    </source>
</reference>
<dbReference type="Pfam" id="PF22941">
    <property type="entry name" value="TADA2A-like_3rd"/>
    <property type="match status" value="1"/>
</dbReference>
<dbReference type="PROSITE" id="PS01357">
    <property type="entry name" value="ZF_ZZ_1"/>
    <property type="match status" value="1"/>
</dbReference>
<dbReference type="OMA" id="YNGNHRP"/>
<dbReference type="PANTHER" id="PTHR12374:SF20">
    <property type="entry name" value="TRANSCRIPTIONAL ADAPTER 2-ALPHA"/>
    <property type="match status" value="1"/>
</dbReference>
<dbReference type="PIRSF" id="PIRSF025024">
    <property type="entry name" value="Transcriptional_adaptor_2"/>
    <property type="match status" value="1"/>
</dbReference>
<feature type="domain" description="ZZ-type" evidence="11">
    <location>
        <begin position="2"/>
        <end position="58"/>
    </location>
</feature>
<dbReference type="GO" id="GO:0031509">
    <property type="term" value="P:subtelomeric heterochromatin formation"/>
    <property type="evidence" value="ECO:0007669"/>
    <property type="project" value="EnsemblFungi"/>
</dbReference>
<dbReference type="GO" id="GO:0000124">
    <property type="term" value="C:SAGA complex"/>
    <property type="evidence" value="ECO:0007669"/>
    <property type="project" value="EnsemblFungi"/>
</dbReference>
<sequence>MSNKFHCDICSSDCTNRVRISCAICAEYDLCVPCFSQGLYNGNHRPYHDYRIIETNSYPILCEDWGADEELALIKGAQTLGLGNWQDIADNIGSRDKEEVYEHYLKYYLNSEYYPIPDITKDICVPQEEFLENRKRRIERFREKPLQPLRKPVASVPSCHEVQGFMPGRLEFETEFENDAEGPVKDMVFDPDDQPLEIEVKLAILDIYNSRLTTRAEKKRLLFENNLMDYRRLQNIDKKRSKEAKDLYNKIKAFASIMTPQDFEEFSRDILEELRCRTRIAQLQEWRSNGITTLEAGLKYERDKQTRIQTLERFGSAIYSCNSSGSNRYRASAAHRTGSDFNQNYNEGSGKKKSMTMSDIQHGADFGLLSPEEQQLCIQLKVLPKPYIAIKEVIFRELLRTGGMLKKKHCRELLNIDPAKANKIYEFFSFQNWL</sequence>
<dbReference type="InterPro" id="IPR000433">
    <property type="entry name" value="Znf_ZZ"/>
</dbReference>
<dbReference type="GO" id="GO:0001786">
    <property type="term" value="F:phosphatidylserine binding"/>
    <property type="evidence" value="ECO:0007669"/>
    <property type="project" value="EnsemblFungi"/>
</dbReference>
<evidence type="ECO:0000256" key="2">
    <source>
        <dbReference type="ARBA" id="ARBA00022723"/>
    </source>
</evidence>
<dbReference type="OrthoDB" id="270417at2759"/>
<dbReference type="CDD" id="cd00167">
    <property type="entry name" value="SANT"/>
    <property type="match status" value="1"/>
</dbReference>
<dbReference type="KEGG" id="erc:Ecym_4099"/>
<dbReference type="FunFam" id="3.30.60.90:FF:000008">
    <property type="entry name" value="Transcriptional adapter 2"/>
    <property type="match status" value="1"/>
</dbReference>
<evidence type="ECO:0000256" key="7">
    <source>
        <dbReference type="ARBA" id="ARBA00023242"/>
    </source>
</evidence>
<dbReference type="InterPro" id="IPR043145">
    <property type="entry name" value="Znf_ZZ_sf"/>
</dbReference>
<feature type="domain" description="Myb-like" evidence="10">
    <location>
        <begin position="65"/>
        <end position="108"/>
    </location>
</feature>
<dbReference type="EMBL" id="CP002500">
    <property type="protein sequence ID" value="AET39178.1"/>
    <property type="molecule type" value="Genomic_DNA"/>
</dbReference>
<dbReference type="PROSITE" id="PS50090">
    <property type="entry name" value="MYB_LIKE"/>
    <property type="match status" value="1"/>
</dbReference>
<dbReference type="Pfam" id="PF00249">
    <property type="entry name" value="Myb_DNA-binding"/>
    <property type="match status" value="1"/>
</dbReference>
<gene>
    <name evidence="14" type="ordered locus">Ecym_4099</name>
</gene>
<evidence type="ECO:0000256" key="3">
    <source>
        <dbReference type="ARBA" id="ARBA00022771"/>
    </source>
</evidence>
<dbReference type="SMART" id="SM00717">
    <property type="entry name" value="SANT"/>
    <property type="match status" value="1"/>
</dbReference>
<keyword evidence="7 8" id="KW-0539">Nucleus</keyword>
<keyword evidence="2" id="KW-0479">Metal-binding</keyword>
<feature type="domain" description="SWIRM" evidence="12">
    <location>
        <begin position="349"/>
        <end position="434"/>
    </location>
</feature>
<evidence type="ECO:0000259" key="12">
    <source>
        <dbReference type="PROSITE" id="PS50934"/>
    </source>
</evidence>
<dbReference type="PROSITE" id="PS50135">
    <property type="entry name" value="ZF_ZZ_2"/>
    <property type="match status" value="1"/>
</dbReference>
<keyword evidence="3 9" id="KW-0863">Zinc-finger</keyword>
<keyword evidence="15" id="KW-1185">Reference proteome</keyword>
<dbReference type="Proteomes" id="UP000006790">
    <property type="component" value="Chromosome 4"/>
</dbReference>
<keyword evidence="4" id="KW-0862">Zinc</keyword>
<feature type="domain" description="SANT" evidence="13">
    <location>
        <begin position="60"/>
        <end position="112"/>
    </location>
</feature>
<evidence type="ECO:0000256" key="1">
    <source>
        <dbReference type="ARBA" id="ARBA00004123"/>
    </source>
</evidence>
<dbReference type="Gene3D" id="3.30.60.90">
    <property type="match status" value="1"/>
</dbReference>
<evidence type="ECO:0000256" key="5">
    <source>
        <dbReference type="ARBA" id="ARBA00023015"/>
    </source>
</evidence>
<dbReference type="eggNOG" id="KOG0457">
    <property type="taxonomic scope" value="Eukaryota"/>
</dbReference>
<keyword evidence="5 8" id="KW-0805">Transcription regulation</keyword>
<dbReference type="GO" id="GO:0140671">
    <property type="term" value="C:ADA complex"/>
    <property type="evidence" value="ECO:0007669"/>
    <property type="project" value="EnsemblFungi"/>
</dbReference>
<dbReference type="FunFam" id="1.10.10.10:FF:000087">
    <property type="entry name" value="Transcriptional adapter 2"/>
    <property type="match status" value="1"/>
</dbReference>
<dbReference type="PROSITE" id="PS50934">
    <property type="entry name" value="SWIRM"/>
    <property type="match status" value="1"/>
</dbReference>
<dbReference type="Pfam" id="PF04433">
    <property type="entry name" value="SWIRM"/>
    <property type="match status" value="1"/>
</dbReference>
<dbReference type="GO" id="GO:0006357">
    <property type="term" value="P:regulation of transcription by RNA polymerase II"/>
    <property type="evidence" value="ECO:0007669"/>
    <property type="project" value="EnsemblFungi"/>
</dbReference>
<dbReference type="InParanoid" id="G8JT25"/>
<evidence type="ECO:0000256" key="6">
    <source>
        <dbReference type="ARBA" id="ARBA00023163"/>
    </source>
</evidence>
<dbReference type="HOGENOM" id="CLU_018273_3_0_1"/>
<dbReference type="InterPro" id="IPR036388">
    <property type="entry name" value="WH-like_DNA-bd_sf"/>
</dbReference>
<dbReference type="GO" id="GO:0003682">
    <property type="term" value="F:chromatin binding"/>
    <property type="evidence" value="ECO:0007669"/>
    <property type="project" value="EnsemblFungi"/>
</dbReference>
<protein>
    <recommendedName>
        <fullName evidence="8">Transcriptional adapter 2</fullName>
    </recommendedName>
</protein>
<dbReference type="PANTHER" id="PTHR12374">
    <property type="entry name" value="TRANSCRIPTIONAL ADAPTOR 2 ADA2 -RELATED"/>
    <property type="match status" value="1"/>
</dbReference>
<proteinExistence type="predicted"/>
<keyword evidence="6 8" id="KW-0804">Transcription</keyword>
<dbReference type="GO" id="GO:0005634">
    <property type="term" value="C:nucleus"/>
    <property type="evidence" value="ECO:0007669"/>
    <property type="project" value="UniProtKB-SubCell"/>
</dbReference>
<dbReference type="AlphaFoldDB" id="G8JT25"/>
<dbReference type="GO" id="GO:1990414">
    <property type="term" value="P:replication-born double-strand break repair via sister chromatid exchange"/>
    <property type="evidence" value="ECO:0007669"/>
    <property type="project" value="EnsemblFungi"/>
</dbReference>
<dbReference type="RefSeq" id="XP_003645995.1">
    <property type="nucleotide sequence ID" value="XM_003645947.1"/>
</dbReference>
<dbReference type="GO" id="GO:0000183">
    <property type="term" value="P:rDNA heterochromatin formation"/>
    <property type="evidence" value="ECO:0007669"/>
    <property type="project" value="EnsemblFungi"/>
</dbReference>
<dbReference type="SMART" id="SM00291">
    <property type="entry name" value="ZnF_ZZ"/>
    <property type="match status" value="1"/>
</dbReference>
<evidence type="ECO:0000313" key="15">
    <source>
        <dbReference type="Proteomes" id="UP000006790"/>
    </source>
</evidence>
<evidence type="ECO:0000313" key="14">
    <source>
        <dbReference type="EMBL" id="AET39178.1"/>
    </source>
</evidence>
<evidence type="ECO:0000259" key="13">
    <source>
        <dbReference type="PROSITE" id="PS51293"/>
    </source>
</evidence>
<comment type="subcellular location">
    <subcellularLocation>
        <location evidence="1 8">Nucleus</location>
    </subcellularLocation>
</comment>
<dbReference type="GeneID" id="11471207"/>
<accession>G8JT25</accession>
<dbReference type="Gene3D" id="1.10.10.10">
    <property type="entry name" value="Winged helix-like DNA-binding domain superfamily/Winged helix DNA-binding domain"/>
    <property type="match status" value="1"/>
</dbReference>
<dbReference type="SUPFAM" id="SSF46689">
    <property type="entry name" value="Homeodomain-like"/>
    <property type="match status" value="2"/>
</dbReference>
<dbReference type="InterPro" id="IPR055141">
    <property type="entry name" value="TADA2A_B-like_dom"/>
</dbReference>
<dbReference type="InterPro" id="IPR016827">
    <property type="entry name" value="Ada2/TADA2"/>
</dbReference>
<dbReference type="Pfam" id="PF00569">
    <property type="entry name" value="ZZ"/>
    <property type="match status" value="1"/>
</dbReference>
<dbReference type="InterPro" id="IPR017884">
    <property type="entry name" value="SANT_dom"/>
</dbReference>
<evidence type="ECO:0000256" key="9">
    <source>
        <dbReference type="PROSITE-ProRule" id="PRU00228"/>
    </source>
</evidence>
<dbReference type="GO" id="GO:0071470">
    <property type="term" value="P:cellular response to osmotic stress"/>
    <property type="evidence" value="ECO:0007669"/>
    <property type="project" value="EnsemblFungi"/>
</dbReference>
<dbReference type="FunCoup" id="G8JT25">
    <property type="interactions" value="679"/>
</dbReference>
<dbReference type="STRING" id="931890.G8JT25"/>
<dbReference type="GO" id="GO:0003713">
    <property type="term" value="F:transcription coactivator activity"/>
    <property type="evidence" value="ECO:0007669"/>
    <property type="project" value="EnsemblFungi"/>
</dbReference>